<dbReference type="Proteomes" id="UP001575622">
    <property type="component" value="Unassembled WGS sequence"/>
</dbReference>
<gene>
    <name evidence="1" type="ORF">ACEU3E_13270</name>
</gene>
<accession>A0ABV4V384</accession>
<dbReference type="RefSeq" id="WP_373951573.1">
    <property type="nucleotide sequence ID" value="NZ_JBHDLN010000005.1"/>
</dbReference>
<keyword evidence="2" id="KW-1185">Reference proteome</keyword>
<sequence length="40" mass="4187">MKAYFLALVIALGLFGTVGPFVPGPSDDPVVKLLDHGTET</sequence>
<comment type="caution">
    <text evidence="1">The sequence shown here is derived from an EMBL/GenBank/DDBJ whole genome shotgun (WGS) entry which is preliminary data.</text>
</comment>
<evidence type="ECO:0000313" key="2">
    <source>
        <dbReference type="Proteomes" id="UP001575622"/>
    </source>
</evidence>
<proteinExistence type="predicted"/>
<reference evidence="1 2" key="1">
    <citation type="submission" date="2024-09" db="EMBL/GenBank/DDBJ databases">
        <authorList>
            <person name="Makale K.P.P."/>
            <person name="Makhzoum A."/>
            <person name="Rantong G."/>
            <person name="Rahube T.O."/>
        </authorList>
    </citation>
    <scope>NUCLEOTIDE SEQUENCE [LARGE SCALE GENOMIC DNA]</scope>
    <source>
        <strain evidence="1 2">KM_D13</strain>
    </source>
</reference>
<organism evidence="1 2">
    <name type="scientific">Paenibacillus oleatilyticus</name>
    <dbReference type="NCBI Taxonomy" id="2594886"/>
    <lineage>
        <taxon>Bacteria</taxon>
        <taxon>Bacillati</taxon>
        <taxon>Bacillota</taxon>
        <taxon>Bacilli</taxon>
        <taxon>Bacillales</taxon>
        <taxon>Paenibacillaceae</taxon>
        <taxon>Paenibacillus</taxon>
    </lineage>
</organism>
<protein>
    <submittedName>
        <fullName evidence="1">Uncharacterized protein</fullName>
    </submittedName>
</protein>
<dbReference type="EMBL" id="JBHDLN010000005">
    <property type="protein sequence ID" value="MFB0843146.1"/>
    <property type="molecule type" value="Genomic_DNA"/>
</dbReference>
<evidence type="ECO:0000313" key="1">
    <source>
        <dbReference type="EMBL" id="MFB0843146.1"/>
    </source>
</evidence>
<name>A0ABV4V384_9BACL</name>